<evidence type="ECO:0000256" key="3">
    <source>
        <dbReference type="SAM" id="MobiDB-lite"/>
    </source>
</evidence>
<dbReference type="EMBL" id="CP008876">
    <property type="protein sequence ID" value="AIF67889.1"/>
    <property type="molecule type" value="Genomic_DNA"/>
</dbReference>
<dbReference type="HOGENOM" id="CLU_013687_0_2_9"/>
<dbReference type="Proteomes" id="UP000027980">
    <property type="component" value="Chromosome"/>
</dbReference>
<dbReference type="InterPro" id="IPR001444">
    <property type="entry name" value="Flag_bb_rod_N"/>
</dbReference>
<dbReference type="PANTHER" id="PTHR30435:SF19">
    <property type="entry name" value="FLAGELLAR BASAL-BODY ROD PROTEIN FLGG"/>
    <property type="match status" value="1"/>
</dbReference>
<dbReference type="NCBIfam" id="TIGR03506">
    <property type="entry name" value="FlgEFG_subfam"/>
    <property type="match status" value="1"/>
</dbReference>
<dbReference type="OrthoDB" id="9804559at2"/>
<dbReference type="GeneID" id="34222969"/>
<reference evidence="7 8" key="1">
    <citation type="submission" date="2014-07" db="EMBL/GenBank/DDBJ databases">
        <title>Complete genome sequence of a moderately halophilic bacterium Terribacillus aidingensis MP602, isolated from Cryptomeria fortunei in Tianmu mountain in China.</title>
        <authorList>
            <person name="Wang Y."/>
            <person name="Lu P."/>
            <person name="Zhang L."/>
        </authorList>
    </citation>
    <scope>NUCLEOTIDE SEQUENCE [LARGE SCALE GENOMIC DNA]</scope>
    <source>
        <strain evidence="7 8">MP602</strain>
    </source>
</reference>
<dbReference type="InterPro" id="IPR010930">
    <property type="entry name" value="Flg_bb/hook_C_dom"/>
</dbReference>
<feature type="region of interest" description="Disordered" evidence="3">
    <location>
        <begin position="47"/>
        <end position="69"/>
    </location>
</feature>
<dbReference type="InterPro" id="IPR037925">
    <property type="entry name" value="FlgE/F/G-like"/>
</dbReference>
<keyword evidence="2" id="KW-0975">Bacterial flagellum</keyword>
<evidence type="ECO:0000256" key="1">
    <source>
        <dbReference type="ARBA" id="ARBA00009677"/>
    </source>
</evidence>
<evidence type="ECO:0000313" key="7">
    <source>
        <dbReference type="EMBL" id="AIF67889.1"/>
    </source>
</evidence>
<dbReference type="GO" id="GO:0071978">
    <property type="term" value="P:bacterial-type flagellum-dependent swarming motility"/>
    <property type="evidence" value="ECO:0007669"/>
    <property type="project" value="TreeGrafter"/>
</dbReference>
<evidence type="ECO:0000313" key="8">
    <source>
        <dbReference type="Proteomes" id="UP000027980"/>
    </source>
</evidence>
<dbReference type="InterPro" id="IPR053967">
    <property type="entry name" value="LlgE_F_G-like_D1"/>
</dbReference>
<dbReference type="InterPro" id="IPR019776">
    <property type="entry name" value="Flagellar_basal_body_rod_CS"/>
</dbReference>
<dbReference type="Pfam" id="PF06429">
    <property type="entry name" value="Flg_bbr_C"/>
    <property type="match status" value="1"/>
</dbReference>
<feature type="domain" description="Flagellar basal-body/hook protein C-terminal" evidence="5">
    <location>
        <begin position="219"/>
        <end position="264"/>
    </location>
</feature>
<evidence type="ECO:0000259" key="6">
    <source>
        <dbReference type="Pfam" id="PF22692"/>
    </source>
</evidence>
<feature type="domain" description="Flagellar hook protein FlgE/F/G-like D1" evidence="6">
    <location>
        <begin position="101"/>
        <end position="168"/>
    </location>
</feature>
<name>A0A075LND1_9BACI</name>
<evidence type="ECO:0000256" key="2">
    <source>
        <dbReference type="RuleBase" id="RU362116"/>
    </source>
</evidence>
<dbReference type="AlphaFoldDB" id="A0A075LND1"/>
<accession>A0A075LND1</accession>
<dbReference type="SUPFAM" id="SSF117143">
    <property type="entry name" value="Flagellar hook protein flgE"/>
    <property type="match status" value="1"/>
</dbReference>
<comment type="similarity">
    <text evidence="1 2">Belongs to the flagella basal body rod proteins family.</text>
</comment>
<feature type="domain" description="Flagellar basal body rod protein N-terminal" evidence="4">
    <location>
        <begin position="11"/>
        <end position="35"/>
    </location>
</feature>
<dbReference type="Pfam" id="PF00460">
    <property type="entry name" value="Flg_bb_rod"/>
    <property type="match status" value="1"/>
</dbReference>
<dbReference type="GO" id="GO:0009425">
    <property type="term" value="C:bacterial-type flagellum basal body"/>
    <property type="evidence" value="ECO:0007669"/>
    <property type="project" value="UniProtKB-SubCell"/>
</dbReference>
<evidence type="ECO:0000259" key="4">
    <source>
        <dbReference type="Pfam" id="PF00460"/>
    </source>
</evidence>
<organism evidence="7 8">
    <name type="scientific">Terribacillus saccharophilus</name>
    <dbReference type="NCBI Taxonomy" id="361277"/>
    <lineage>
        <taxon>Bacteria</taxon>
        <taxon>Bacillati</taxon>
        <taxon>Bacillota</taxon>
        <taxon>Bacilli</taxon>
        <taxon>Bacillales</taxon>
        <taxon>Bacillaceae</taxon>
        <taxon>Terribacillus</taxon>
    </lineage>
</organism>
<dbReference type="InterPro" id="IPR020013">
    <property type="entry name" value="Flagellar_FlgE/F/G"/>
</dbReference>
<sequence>MSRMMTQAAVTMGQLQQRLDLIANNMANTNTSGYKAQTSNFSSLLYQQMNNPPNDEANETSRSTSDGIRIGSGAYMSSTNPLMTMGTIQTTDRNLDAALVNDNQYFTITGDDGQQLYTRSGNFYLQPQQDGTVALTTADGDLVNGVDGPIALRPDFDSITINDRGEIVVERNGENAVEANLQITAIDNPRVLTRTGDTAFELADPALAQVLGAGDIELQAGSLEGSNVDLSEQMTAMVNTQRAYQFNARSISMSDQMSGLINQIR</sequence>
<dbReference type="RefSeq" id="WP_038564122.1">
    <property type="nucleotide sequence ID" value="NZ_CP008876.1"/>
</dbReference>
<dbReference type="PROSITE" id="PS00588">
    <property type="entry name" value="FLAGELLA_BB_ROD"/>
    <property type="match status" value="1"/>
</dbReference>
<protein>
    <submittedName>
        <fullName evidence="7">Uncharacterized protein</fullName>
    </submittedName>
</protein>
<comment type="subcellular location">
    <subcellularLocation>
        <location evidence="2">Bacterial flagellum basal body</location>
    </subcellularLocation>
</comment>
<dbReference type="PANTHER" id="PTHR30435">
    <property type="entry name" value="FLAGELLAR PROTEIN"/>
    <property type="match status" value="1"/>
</dbReference>
<dbReference type="Pfam" id="PF22692">
    <property type="entry name" value="LlgE_F_G_D1"/>
    <property type="match status" value="1"/>
</dbReference>
<evidence type="ECO:0000259" key="5">
    <source>
        <dbReference type="Pfam" id="PF06429"/>
    </source>
</evidence>
<proteinExistence type="inferred from homology"/>
<dbReference type="KEGG" id="tap:GZ22_15405"/>
<gene>
    <name evidence="7" type="ORF">GZ22_15405</name>
</gene>